<dbReference type="InterPro" id="IPR028366">
    <property type="entry name" value="PhoU"/>
</dbReference>
<evidence type="ECO:0000259" key="8">
    <source>
        <dbReference type="Pfam" id="PF01895"/>
    </source>
</evidence>
<comment type="subcellular location">
    <subcellularLocation>
        <location evidence="1 7">Cytoplasm</location>
    </subcellularLocation>
</comment>
<evidence type="ECO:0000256" key="3">
    <source>
        <dbReference type="ARBA" id="ARBA00011738"/>
    </source>
</evidence>
<comment type="function">
    <text evidence="7">Plays a role in the regulation of phosphate uptake.</text>
</comment>
<comment type="similarity">
    <text evidence="2 7">Belongs to the PhoU family.</text>
</comment>
<gene>
    <name evidence="9" type="primary">phoU</name>
    <name evidence="9" type="ordered locus">TEPIRE1_1083</name>
</gene>
<dbReference type="RefSeq" id="WP_013778057.1">
    <property type="nucleotide sequence ID" value="NC_015519.1"/>
</dbReference>
<evidence type="ECO:0000256" key="6">
    <source>
        <dbReference type="ARBA" id="ARBA00022592"/>
    </source>
</evidence>
<dbReference type="PATRIC" id="fig|1209989.3.peg.1188"/>
<dbReference type="PANTHER" id="PTHR42930:SF3">
    <property type="entry name" value="PHOSPHATE-SPECIFIC TRANSPORT SYSTEM ACCESSORY PROTEIN PHOU"/>
    <property type="match status" value="1"/>
</dbReference>
<evidence type="ECO:0000256" key="7">
    <source>
        <dbReference type="PIRNR" id="PIRNR003107"/>
    </source>
</evidence>
<dbReference type="STRING" id="1209989.TepRe1_0986"/>
<dbReference type="HOGENOM" id="CLU_078518_3_0_9"/>
<comment type="subunit">
    <text evidence="3 7">Homodimer.</text>
</comment>
<dbReference type="Pfam" id="PF01895">
    <property type="entry name" value="PhoU"/>
    <property type="match status" value="2"/>
</dbReference>
<dbReference type="KEGG" id="tep:TepRe1_0986"/>
<dbReference type="SUPFAM" id="SSF109755">
    <property type="entry name" value="PhoU-like"/>
    <property type="match status" value="1"/>
</dbReference>
<dbReference type="AlphaFoldDB" id="F4LRR6"/>
<dbReference type="GO" id="GO:0005737">
    <property type="term" value="C:cytoplasm"/>
    <property type="evidence" value="ECO:0007669"/>
    <property type="project" value="UniProtKB-SubCell"/>
</dbReference>
<dbReference type="InterPro" id="IPR026022">
    <property type="entry name" value="PhoU_dom"/>
</dbReference>
<proteinExistence type="inferred from homology"/>
<keyword evidence="10" id="KW-1185">Reference proteome</keyword>
<evidence type="ECO:0000256" key="1">
    <source>
        <dbReference type="ARBA" id="ARBA00004496"/>
    </source>
</evidence>
<dbReference type="PANTHER" id="PTHR42930">
    <property type="entry name" value="PHOSPHATE-SPECIFIC TRANSPORT SYSTEM ACCESSORY PROTEIN PHOU"/>
    <property type="match status" value="1"/>
</dbReference>
<dbReference type="NCBIfam" id="TIGR02135">
    <property type="entry name" value="phoU_full"/>
    <property type="match status" value="1"/>
</dbReference>
<evidence type="ECO:0000256" key="5">
    <source>
        <dbReference type="ARBA" id="ARBA00022490"/>
    </source>
</evidence>
<dbReference type="Proteomes" id="UP000010802">
    <property type="component" value="Chromosome"/>
</dbReference>
<organism evidence="9 10">
    <name type="scientific">Tepidanaerobacter acetatoxydans (strain DSM 21804 / JCM 16047 / Re1)</name>
    <dbReference type="NCBI Taxonomy" id="1209989"/>
    <lineage>
        <taxon>Bacteria</taxon>
        <taxon>Bacillati</taxon>
        <taxon>Bacillota</taxon>
        <taxon>Clostridia</taxon>
        <taxon>Thermosediminibacterales</taxon>
        <taxon>Tepidanaerobacteraceae</taxon>
        <taxon>Tepidanaerobacter</taxon>
    </lineage>
</organism>
<dbReference type="PIRSF" id="PIRSF003107">
    <property type="entry name" value="PhoU"/>
    <property type="match status" value="1"/>
</dbReference>
<dbReference type="GO" id="GO:0045936">
    <property type="term" value="P:negative regulation of phosphate metabolic process"/>
    <property type="evidence" value="ECO:0007669"/>
    <property type="project" value="InterPro"/>
</dbReference>
<feature type="domain" description="PhoU" evidence="8">
    <location>
        <begin position="19"/>
        <end position="106"/>
    </location>
</feature>
<reference evidence="10" key="1">
    <citation type="journal article" date="2013" name="Genome Announc.">
        <title>First genome sequence of a syntrophic acetate-oxidizing bacterium, Tepidanaerobacter acetatoxydans strain Re1.</title>
        <authorList>
            <person name="Manzoor S."/>
            <person name="Bongcam-Rudloff E."/>
            <person name="Schnurer A."/>
            <person name="Muller B."/>
        </authorList>
    </citation>
    <scope>NUCLEOTIDE SEQUENCE [LARGE SCALE GENOMIC DNA]</scope>
    <source>
        <strain evidence="10">Re1</strain>
    </source>
</reference>
<feature type="domain" description="PhoU" evidence="8">
    <location>
        <begin position="122"/>
        <end position="207"/>
    </location>
</feature>
<dbReference type="OrthoDB" id="9814256at2"/>
<dbReference type="FunFam" id="1.20.58.220:FF:000004">
    <property type="entry name" value="Phosphate-specific transport system accessory protein PhoU"/>
    <property type="match status" value="1"/>
</dbReference>
<evidence type="ECO:0000256" key="4">
    <source>
        <dbReference type="ARBA" id="ARBA00022448"/>
    </source>
</evidence>
<keyword evidence="5 7" id="KW-0963">Cytoplasm</keyword>
<sequence length="220" mass="25394">MSAPRQWFDKDLDELNQEILKMGGIIEQQIYDAVESLISKDLGLAETVINRDDQVDELQQIIEDKCIRLVIRQQPMAKDMRAVFAGIKLVTDLERISDTAVNISRIAKRIIDEQYIKPLIDIPRMAKVAQDIVRVALDSFVRRDINMAKSLFNMEEEIDHLYAQIFRELLVIMMENPKTISQATQLLMVARHLERIGDHSTNIGEMVVYLETGKRIKLND</sequence>
<protein>
    <recommendedName>
        <fullName evidence="7">Phosphate-specific transport system accessory protein PhoU</fullName>
    </recommendedName>
</protein>
<dbReference type="GO" id="GO:0030643">
    <property type="term" value="P:intracellular phosphate ion homeostasis"/>
    <property type="evidence" value="ECO:0007669"/>
    <property type="project" value="InterPro"/>
</dbReference>
<dbReference type="GO" id="GO:0006817">
    <property type="term" value="P:phosphate ion transport"/>
    <property type="evidence" value="ECO:0007669"/>
    <property type="project" value="UniProtKB-KW"/>
</dbReference>
<accession>L0S004</accession>
<dbReference type="InterPro" id="IPR038078">
    <property type="entry name" value="PhoU-like_sf"/>
</dbReference>
<keyword evidence="6 7" id="KW-0592">Phosphate transport</keyword>
<dbReference type="EMBL" id="HF563609">
    <property type="protein sequence ID" value="CCP25799.1"/>
    <property type="molecule type" value="Genomic_DNA"/>
</dbReference>
<dbReference type="eggNOG" id="COG0704">
    <property type="taxonomic scope" value="Bacteria"/>
</dbReference>
<name>F4LRR6_TEPAE</name>
<keyword evidence="4 7" id="KW-0813">Transport</keyword>
<evidence type="ECO:0000313" key="10">
    <source>
        <dbReference type="Proteomes" id="UP000010802"/>
    </source>
</evidence>
<evidence type="ECO:0000313" key="9">
    <source>
        <dbReference type="EMBL" id="CCP25799.1"/>
    </source>
</evidence>
<evidence type="ECO:0000256" key="2">
    <source>
        <dbReference type="ARBA" id="ARBA00008107"/>
    </source>
</evidence>
<dbReference type="KEGG" id="tae:TepiRe1_1083"/>
<accession>F4LRR6</accession>
<dbReference type="Gene3D" id="1.20.58.220">
    <property type="entry name" value="Phosphate transport system protein phou homolog 2, domain 2"/>
    <property type="match status" value="2"/>
</dbReference>